<proteinExistence type="predicted"/>
<name>A0A834MTA2_VESVU</name>
<sequence length="117" mass="12666">MGSSIGVLPIAEDEARFGLLLALRGEERIGEENRFVDFRKIFKVAAPRGDDDDDDDDDDDGSGSGRDGNRDRDRDGDGDGVGWGKGGDVRATSRAATVATIEGRLAREFSEFPERFG</sequence>
<evidence type="ECO:0000256" key="1">
    <source>
        <dbReference type="SAM" id="MobiDB-lite"/>
    </source>
</evidence>
<comment type="caution">
    <text evidence="2">The sequence shown here is derived from an EMBL/GenBank/DDBJ whole genome shotgun (WGS) entry which is preliminary data.</text>
</comment>
<dbReference type="AlphaFoldDB" id="A0A834MTA2"/>
<protein>
    <submittedName>
        <fullName evidence="2">Uncharacterized protein</fullName>
    </submittedName>
</protein>
<organism evidence="2 3">
    <name type="scientific">Vespula vulgaris</name>
    <name type="common">Yellow jacket</name>
    <name type="synonym">Wasp</name>
    <dbReference type="NCBI Taxonomy" id="7454"/>
    <lineage>
        <taxon>Eukaryota</taxon>
        <taxon>Metazoa</taxon>
        <taxon>Ecdysozoa</taxon>
        <taxon>Arthropoda</taxon>
        <taxon>Hexapoda</taxon>
        <taxon>Insecta</taxon>
        <taxon>Pterygota</taxon>
        <taxon>Neoptera</taxon>
        <taxon>Endopterygota</taxon>
        <taxon>Hymenoptera</taxon>
        <taxon>Apocrita</taxon>
        <taxon>Aculeata</taxon>
        <taxon>Vespoidea</taxon>
        <taxon>Vespidae</taxon>
        <taxon>Vespinae</taxon>
        <taxon>Vespula</taxon>
    </lineage>
</organism>
<evidence type="ECO:0000313" key="2">
    <source>
        <dbReference type="EMBL" id="KAF7382143.1"/>
    </source>
</evidence>
<feature type="region of interest" description="Disordered" evidence="1">
    <location>
        <begin position="46"/>
        <end position="94"/>
    </location>
</feature>
<evidence type="ECO:0000313" key="3">
    <source>
        <dbReference type="Proteomes" id="UP000614350"/>
    </source>
</evidence>
<reference evidence="2" key="1">
    <citation type="journal article" date="2020" name="G3 (Bethesda)">
        <title>High-Quality Assemblies for Three Invasive Social Wasps from the &lt;i&gt;Vespula&lt;/i&gt; Genus.</title>
        <authorList>
            <person name="Harrop T.W.R."/>
            <person name="Guhlin J."/>
            <person name="McLaughlin G.M."/>
            <person name="Permina E."/>
            <person name="Stockwell P."/>
            <person name="Gilligan J."/>
            <person name="Le Lec M.F."/>
            <person name="Gruber M.A.M."/>
            <person name="Quinn O."/>
            <person name="Lovegrove M."/>
            <person name="Duncan E.J."/>
            <person name="Remnant E.J."/>
            <person name="Van Eeckhoven J."/>
            <person name="Graham B."/>
            <person name="Knapp R.A."/>
            <person name="Langford K.W."/>
            <person name="Kronenberg Z."/>
            <person name="Press M.O."/>
            <person name="Eacker S.M."/>
            <person name="Wilson-Rankin E.E."/>
            <person name="Purcell J."/>
            <person name="Lester P.J."/>
            <person name="Dearden P.K."/>
        </authorList>
    </citation>
    <scope>NUCLEOTIDE SEQUENCE</scope>
    <source>
        <strain evidence="2">Marl-1</strain>
    </source>
</reference>
<feature type="compositionally biased region" description="Basic and acidic residues" evidence="1">
    <location>
        <begin position="67"/>
        <end position="77"/>
    </location>
</feature>
<keyword evidence="3" id="KW-1185">Reference proteome</keyword>
<gene>
    <name evidence="2" type="ORF">HZH66_013575</name>
</gene>
<feature type="compositionally biased region" description="Acidic residues" evidence="1">
    <location>
        <begin position="50"/>
        <end position="61"/>
    </location>
</feature>
<dbReference type="Proteomes" id="UP000614350">
    <property type="component" value="Unassembled WGS sequence"/>
</dbReference>
<dbReference type="EMBL" id="JACSEA010000019">
    <property type="protein sequence ID" value="KAF7382143.1"/>
    <property type="molecule type" value="Genomic_DNA"/>
</dbReference>
<accession>A0A834MTA2</accession>